<sequence>MQGDSEIEEHSLEQVEKHSPSVEQSESIQSVGTICQDTNHFEERTAVDNTKTSQGLTIKSYRYQGSHPIYNVLTDLTFGITTRSGLKNLYAFQEFVSMVGPKKVKEALLDEDWIQAKQEELNQFERSKMASPSHSLFHRLGIFESKKYKKANISKKFDKMDANWGWTITRSIAENYKSKINIILVDWKNLKKVLGRSIKMIVRCQDKVWLELGEFLGEEIGS</sequence>
<organism evidence="2 3">
    <name type="scientific">Solanum commersonii</name>
    <name type="common">Commerson's wild potato</name>
    <name type="synonym">Commerson's nightshade</name>
    <dbReference type="NCBI Taxonomy" id="4109"/>
    <lineage>
        <taxon>Eukaryota</taxon>
        <taxon>Viridiplantae</taxon>
        <taxon>Streptophyta</taxon>
        <taxon>Embryophyta</taxon>
        <taxon>Tracheophyta</taxon>
        <taxon>Spermatophyta</taxon>
        <taxon>Magnoliopsida</taxon>
        <taxon>eudicotyledons</taxon>
        <taxon>Gunneridae</taxon>
        <taxon>Pentapetalae</taxon>
        <taxon>asterids</taxon>
        <taxon>lamiids</taxon>
        <taxon>Solanales</taxon>
        <taxon>Solanaceae</taxon>
        <taxon>Solanoideae</taxon>
        <taxon>Solaneae</taxon>
        <taxon>Solanum</taxon>
    </lineage>
</organism>
<evidence type="ECO:0000256" key="1">
    <source>
        <dbReference type="SAM" id="MobiDB-lite"/>
    </source>
</evidence>
<dbReference type="AlphaFoldDB" id="A0A9J5Y4U3"/>
<proteinExistence type="predicted"/>
<accession>A0A9J5Y4U3</accession>
<evidence type="ECO:0000313" key="2">
    <source>
        <dbReference type="EMBL" id="KAG5595683.1"/>
    </source>
</evidence>
<feature type="region of interest" description="Disordered" evidence="1">
    <location>
        <begin position="1"/>
        <end position="29"/>
    </location>
</feature>
<dbReference type="EMBL" id="JACXVP010000007">
    <property type="protein sequence ID" value="KAG5595683.1"/>
    <property type="molecule type" value="Genomic_DNA"/>
</dbReference>
<dbReference type="OrthoDB" id="1223730at2759"/>
<feature type="compositionally biased region" description="Basic and acidic residues" evidence="1">
    <location>
        <begin position="8"/>
        <end position="20"/>
    </location>
</feature>
<comment type="caution">
    <text evidence="2">The sequence shown here is derived from an EMBL/GenBank/DDBJ whole genome shotgun (WGS) entry which is preliminary data.</text>
</comment>
<evidence type="ECO:0000313" key="3">
    <source>
        <dbReference type="Proteomes" id="UP000824120"/>
    </source>
</evidence>
<dbReference type="Proteomes" id="UP000824120">
    <property type="component" value="Chromosome 7"/>
</dbReference>
<name>A0A9J5Y4U3_SOLCO</name>
<protein>
    <submittedName>
        <fullName evidence="2">Uncharacterized protein</fullName>
    </submittedName>
</protein>
<keyword evidence="3" id="KW-1185">Reference proteome</keyword>
<gene>
    <name evidence="2" type="ORF">H5410_036915</name>
</gene>
<reference evidence="2 3" key="1">
    <citation type="submission" date="2020-09" db="EMBL/GenBank/DDBJ databases">
        <title>De no assembly of potato wild relative species, Solanum commersonii.</title>
        <authorList>
            <person name="Cho K."/>
        </authorList>
    </citation>
    <scope>NUCLEOTIDE SEQUENCE [LARGE SCALE GENOMIC DNA]</scope>
    <source>
        <strain evidence="2">LZ3.2</strain>
        <tissue evidence="2">Leaf</tissue>
    </source>
</reference>